<name>A0A2U1LU55_ARTAN</name>
<dbReference type="EMBL" id="PKPP01007760">
    <property type="protein sequence ID" value="PWA52528.1"/>
    <property type="molecule type" value="Genomic_DNA"/>
</dbReference>
<gene>
    <name evidence="3" type="ORF">CTI12_AA453520</name>
</gene>
<keyword evidence="1" id="KW-0963">Cytoplasm</keyword>
<dbReference type="Proteomes" id="UP000245207">
    <property type="component" value="Unassembled WGS sequence"/>
</dbReference>
<dbReference type="AlphaFoldDB" id="A0A2U1LU55"/>
<dbReference type="OrthoDB" id="203821at2759"/>
<dbReference type="STRING" id="35608.A0A2U1LU55"/>
<dbReference type="PANTHER" id="PTHR12746:SF2">
    <property type="entry name" value="60S RIBOSOMAL EXPORT PROTEIN NMD3"/>
    <property type="match status" value="1"/>
</dbReference>
<feature type="domain" description="Nmd3 N-terminal" evidence="2">
    <location>
        <begin position="3"/>
        <end position="55"/>
    </location>
</feature>
<keyword evidence="4" id="KW-1185">Reference proteome</keyword>
<evidence type="ECO:0000313" key="3">
    <source>
        <dbReference type="EMBL" id="PWA52528.1"/>
    </source>
</evidence>
<keyword evidence="1" id="KW-0653">Protein transport</keyword>
<dbReference type="InterPro" id="IPR007064">
    <property type="entry name" value="Nmd3_N"/>
</dbReference>
<comment type="subcellular location">
    <subcellularLocation>
        <location evidence="1">Cytoplasm</location>
    </subcellularLocation>
    <subcellularLocation>
        <location evidence="1">Nucleus</location>
    </subcellularLocation>
</comment>
<keyword evidence="1" id="KW-0813">Transport</keyword>
<dbReference type="Pfam" id="PF04981">
    <property type="entry name" value="NMD3"/>
    <property type="match status" value="1"/>
</dbReference>
<keyword evidence="1" id="KW-0539">Nucleus</keyword>
<dbReference type="InterPro" id="IPR039768">
    <property type="entry name" value="Nmd3"/>
</dbReference>
<protein>
    <recommendedName>
        <fullName evidence="1">60S ribosomal export protein NMD3</fullName>
    </recommendedName>
</protein>
<dbReference type="GO" id="GO:0000055">
    <property type="term" value="P:ribosomal large subunit export from nucleus"/>
    <property type="evidence" value="ECO:0007669"/>
    <property type="project" value="TreeGrafter"/>
</dbReference>
<dbReference type="GO" id="GO:0005634">
    <property type="term" value="C:nucleus"/>
    <property type="evidence" value="ECO:0007669"/>
    <property type="project" value="UniProtKB-SubCell"/>
</dbReference>
<sequence length="62" mass="7247">MEDKEFVWKPHSERLKVKLRVQKEVLNGAVLEQAYAVEYVVHDQMCDSCSRGQANPDHNYLN</sequence>
<comment type="caution">
    <text evidence="3">The sequence shown here is derived from an EMBL/GenBank/DDBJ whole genome shotgun (WGS) entry which is preliminary data.</text>
</comment>
<proteinExistence type="inferred from homology"/>
<comment type="similarity">
    <text evidence="1">Belongs to the NMD3 family.</text>
</comment>
<dbReference type="PANTHER" id="PTHR12746">
    <property type="entry name" value="NONSENSE-MEDIATED MRNA DECAY PROTEIN 3"/>
    <property type="match status" value="1"/>
</dbReference>
<dbReference type="GO" id="GO:0043023">
    <property type="term" value="F:ribosomal large subunit binding"/>
    <property type="evidence" value="ECO:0007669"/>
    <property type="project" value="InterPro"/>
</dbReference>
<comment type="function">
    <text evidence="1">Acts as an adapter for the XPO1/CRM1-mediated export of the 60S ribosomal subunit.</text>
</comment>
<dbReference type="GO" id="GO:0005737">
    <property type="term" value="C:cytoplasm"/>
    <property type="evidence" value="ECO:0007669"/>
    <property type="project" value="UniProtKB-SubCell"/>
</dbReference>
<accession>A0A2U1LU55</accession>
<dbReference type="GO" id="GO:0015031">
    <property type="term" value="P:protein transport"/>
    <property type="evidence" value="ECO:0007669"/>
    <property type="project" value="UniProtKB-KW"/>
</dbReference>
<evidence type="ECO:0000256" key="1">
    <source>
        <dbReference type="RuleBase" id="RU364108"/>
    </source>
</evidence>
<reference evidence="3 4" key="1">
    <citation type="journal article" date="2018" name="Mol. Plant">
        <title>The genome of Artemisia annua provides insight into the evolution of Asteraceae family and artemisinin biosynthesis.</title>
        <authorList>
            <person name="Shen Q."/>
            <person name="Zhang L."/>
            <person name="Liao Z."/>
            <person name="Wang S."/>
            <person name="Yan T."/>
            <person name="Shi P."/>
            <person name="Liu M."/>
            <person name="Fu X."/>
            <person name="Pan Q."/>
            <person name="Wang Y."/>
            <person name="Lv Z."/>
            <person name="Lu X."/>
            <person name="Zhang F."/>
            <person name="Jiang W."/>
            <person name="Ma Y."/>
            <person name="Chen M."/>
            <person name="Hao X."/>
            <person name="Li L."/>
            <person name="Tang Y."/>
            <person name="Lv G."/>
            <person name="Zhou Y."/>
            <person name="Sun X."/>
            <person name="Brodelius P.E."/>
            <person name="Rose J.K.C."/>
            <person name="Tang K."/>
        </authorList>
    </citation>
    <scope>NUCLEOTIDE SEQUENCE [LARGE SCALE GENOMIC DNA]</scope>
    <source>
        <strain evidence="4">cv. Huhao1</strain>
        <tissue evidence="3">Leaf</tissue>
    </source>
</reference>
<organism evidence="3 4">
    <name type="scientific">Artemisia annua</name>
    <name type="common">Sweet wormwood</name>
    <dbReference type="NCBI Taxonomy" id="35608"/>
    <lineage>
        <taxon>Eukaryota</taxon>
        <taxon>Viridiplantae</taxon>
        <taxon>Streptophyta</taxon>
        <taxon>Embryophyta</taxon>
        <taxon>Tracheophyta</taxon>
        <taxon>Spermatophyta</taxon>
        <taxon>Magnoliopsida</taxon>
        <taxon>eudicotyledons</taxon>
        <taxon>Gunneridae</taxon>
        <taxon>Pentapetalae</taxon>
        <taxon>asterids</taxon>
        <taxon>campanulids</taxon>
        <taxon>Asterales</taxon>
        <taxon>Asteraceae</taxon>
        <taxon>Asteroideae</taxon>
        <taxon>Anthemideae</taxon>
        <taxon>Artemisiinae</taxon>
        <taxon>Artemisia</taxon>
    </lineage>
</organism>
<evidence type="ECO:0000259" key="2">
    <source>
        <dbReference type="Pfam" id="PF04981"/>
    </source>
</evidence>
<evidence type="ECO:0000313" key="4">
    <source>
        <dbReference type="Proteomes" id="UP000245207"/>
    </source>
</evidence>